<reference evidence="8 9" key="1">
    <citation type="submission" date="2015-11" db="EMBL/GenBank/DDBJ databases">
        <authorList>
            <person name="Lin W."/>
        </authorList>
    </citation>
    <scope>NUCLEOTIDE SEQUENCE [LARGE SCALE GENOMIC DNA]</scope>
    <source>
        <strain evidence="8 9">HCH-1</strain>
    </source>
</reference>
<evidence type="ECO:0000256" key="5">
    <source>
        <dbReference type="ARBA" id="ARBA00023014"/>
    </source>
</evidence>
<organism evidence="8 9">
    <name type="scientific">Candidatus Magnetominusculus xianensis</name>
    <dbReference type="NCBI Taxonomy" id="1748249"/>
    <lineage>
        <taxon>Bacteria</taxon>
        <taxon>Pseudomonadati</taxon>
        <taxon>Nitrospirota</taxon>
        <taxon>Nitrospiria</taxon>
        <taxon>Nitrospirales</taxon>
        <taxon>Nitrospiraceae</taxon>
        <taxon>Candidatus Magnetominusculus</taxon>
    </lineage>
</organism>
<name>A0ABR5SDF0_9BACT</name>
<protein>
    <submittedName>
        <fullName evidence="8">B12-binding domain-containing radical SAM protein</fullName>
    </submittedName>
</protein>
<keyword evidence="2" id="KW-0949">S-adenosyl-L-methionine</keyword>
<dbReference type="PROSITE" id="PS51918">
    <property type="entry name" value="RADICAL_SAM"/>
    <property type="match status" value="1"/>
</dbReference>
<dbReference type="Proteomes" id="UP000060487">
    <property type="component" value="Unassembled WGS sequence"/>
</dbReference>
<keyword evidence="9" id="KW-1185">Reference proteome</keyword>
<keyword evidence="3" id="KW-0479">Metal-binding</keyword>
<evidence type="ECO:0000259" key="7">
    <source>
        <dbReference type="PROSITE" id="PS51918"/>
    </source>
</evidence>
<dbReference type="SUPFAM" id="SSF102114">
    <property type="entry name" value="Radical SAM enzymes"/>
    <property type="match status" value="1"/>
</dbReference>
<dbReference type="CDD" id="cd01335">
    <property type="entry name" value="Radical_SAM"/>
    <property type="match status" value="1"/>
</dbReference>
<evidence type="ECO:0000313" key="9">
    <source>
        <dbReference type="Proteomes" id="UP000060487"/>
    </source>
</evidence>
<sequence>MTITLLAPTSPDISAFGVRALSAYLKLHGKEVRLIFLPGGVEKFKYRHGFKYEYDKHVVEQVVELCRGSGLVGISFMSNYLDRAMQLAAAVKSALDVPLAVGGIHPTVMPEECLNFADIVCVGEGEEAVLELVNRIEQGMDYSDIKNLCVRKNGSVIRNPLRPLTQNLDDLPHYDFSLDGHYVYDNIKKSIEPMTKDLLKRSFPLEPHLEGSFNDSYKRTISYKTLTTRGCPHHCTFCAEKTLADMYTGQRYLRKRGFAHIMEELLWVKRELPFVESIFLFDDTFLVRSNEEIKEFSKIYKETIGLPFHIQASPSTVTEEKMQYLTDAGLVFVEMGIQSMSTMAKDLYKRNVSEESILKAAAIFHKYRHKIYPPCYHVILDNPWEKPEDVIETLSLVLKLPSPFWLKRASLVCFPGTDLYNKARRDEIIQTEEDEWREIYAKHLHTPHGSYVNFLMYLAGFSRLPRAIISLLSRGVFVNLLEKEKLTGLYNELNRLGETSIIAAKGLRSLLKGDFRRIYRYFIKVTSKTS</sequence>
<comment type="caution">
    <text evidence="8">The sequence shown here is derived from an EMBL/GenBank/DDBJ whole genome shotgun (WGS) entry which is preliminary data.</text>
</comment>
<dbReference type="SFLD" id="SFLDS00029">
    <property type="entry name" value="Radical_SAM"/>
    <property type="match status" value="1"/>
</dbReference>
<keyword evidence="4" id="KW-0408">Iron</keyword>
<comment type="cofactor">
    <cofactor evidence="1">
        <name>[4Fe-4S] cluster</name>
        <dbReference type="ChEBI" id="CHEBI:49883"/>
    </cofactor>
</comment>
<gene>
    <name evidence="8" type="ORF">ASN18_2327</name>
</gene>
<dbReference type="SFLD" id="SFLDG01082">
    <property type="entry name" value="B12-binding_domain_containing"/>
    <property type="match status" value="1"/>
</dbReference>
<proteinExistence type="predicted"/>
<dbReference type="Pfam" id="PF02310">
    <property type="entry name" value="B12-binding"/>
    <property type="match status" value="1"/>
</dbReference>
<dbReference type="PROSITE" id="PS51332">
    <property type="entry name" value="B12_BINDING"/>
    <property type="match status" value="1"/>
</dbReference>
<evidence type="ECO:0000256" key="3">
    <source>
        <dbReference type="ARBA" id="ARBA00022723"/>
    </source>
</evidence>
<keyword evidence="5" id="KW-0411">Iron-sulfur</keyword>
<evidence type="ECO:0000313" key="8">
    <source>
        <dbReference type="EMBL" id="KWT82966.1"/>
    </source>
</evidence>
<dbReference type="InterPro" id="IPR007197">
    <property type="entry name" value="rSAM"/>
</dbReference>
<dbReference type="RefSeq" id="WP_085052928.1">
    <property type="nucleotide sequence ID" value="NZ_LNQR01000081.1"/>
</dbReference>
<dbReference type="InterPro" id="IPR051198">
    <property type="entry name" value="BchE-like"/>
</dbReference>
<dbReference type="CDD" id="cd02068">
    <property type="entry name" value="radical_SAM_B12_BD"/>
    <property type="match status" value="1"/>
</dbReference>
<accession>A0ABR5SDF0</accession>
<dbReference type="InterPro" id="IPR058240">
    <property type="entry name" value="rSAM_sf"/>
</dbReference>
<dbReference type="InterPro" id="IPR023404">
    <property type="entry name" value="rSAM_horseshoe"/>
</dbReference>
<evidence type="ECO:0000256" key="2">
    <source>
        <dbReference type="ARBA" id="ARBA00022691"/>
    </source>
</evidence>
<evidence type="ECO:0000256" key="4">
    <source>
        <dbReference type="ARBA" id="ARBA00023004"/>
    </source>
</evidence>
<dbReference type="Pfam" id="PF04055">
    <property type="entry name" value="Radical_SAM"/>
    <property type="match status" value="1"/>
</dbReference>
<feature type="domain" description="Radical SAM core" evidence="7">
    <location>
        <begin position="216"/>
        <end position="450"/>
    </location>
</feature>
<dbReference type="InterPro" id="IPR006638">
    <property type="entry name" value="Elp3/MiaA/NifB-like_rSAM"/>
</dbReference>
<dbReference type="InterPro" id="IPR006158">
    <property type="entry name" value="Cobalamin-bd"/>
</dbReference>
<dbReference type="Gene3D" id="3.40.50.280">
    <property type="entry name" value="Cobalamin-binding domain"/>
    <property type="match status" value="1"/>
</dbReference>
<evidence type="ECO:0000256" key="1">
    <source>
        <dbReference type="ARBA" id="ARBA00001966"/>
    </source>
</evidence>
<feature type="domain" description="B12-binding" evidence="6">
    <location>
        <begin position="1"/>
        <end position="143"/>
    </location>
</feature>
<dbReference type="PANTHER" id="PTHR43409">
    <property type="entry name" value="ANAEROBIC MAGNESIUM-PROTOPORPHYRIN IX MONOMETHYL ESTER CYCLASE-RELATED"/>
    <property type="match status" value="1"/>
</dbReference>
<dbReference type="SMART" id="SM00729">
    <property type="entry name" value="Elp3"/>
    <property type="match status" value="1"/>
</dbReference>
<dbReference type="Gene3D" id="3.80.30.20">
    <property type="entry name" value="tm_1862 like domain"/>
    <property type="match status" value="1"/>
</dbReference>
<evidence type="ECO:0000259" key="6">
    <source>
        <dbReference type="PROSITE" id="PS51332"/>
    </source>
</evidence>
<dbReference type="EMBL" id="LNQR01000081">
    <property type="protein sequence ID" value="KWT82966.1"/>
    <property type="molecule type" value="Genomic_DNA"/>
</dbReference>